<dbReference type="RefSeq" id="WP_109359647.1">
    <property type="nucleotide sequence ID" value="NZ_QFRJ01000007.1"/>
</dbReference>
<evidence type="ECO:0000313" key="6">
    <source>
        <dbReference type="EMBL" id="PWH85244.1"/>
    </source>
</evidence>
<evidence type="ECO:0000256" key="1">
    <source>
        <dbReference type="ARBA" id="ARBA00004141"/>
    </source>
</evidence>
<keyword evidence="3 5" id="KW-1133">Transmembrane helix</keyword>
<feature type="transmembrane region" description="Helical" evidence="5">
    <location>
        <begin position="73"/>
        <end position="91"/>
    </location>
</feature>
<evidence type="ECO:0000313" key="7">
    <source>
        <dbReference type="Proteomes" id="UP000245370"/>
    </source>
</evidence>
<dbReference type="OrthoDB" id="7960583at2"/>
<protein>
    <submittedName>
        <fullName evidence="6">DoxX family protein</fullName>
    </submittedName>
</protein>
<name>A0A2U2XBR6_9FLAO</name>
<reference evidence="6 7" key="2">
    <citation type="submission" date="2018-05" db="EMBL/GenBank/DDBJ databases">
        <authorList>
            <person name="Lanie J.A."/>
            <person name="Ng W.-L."/>
            <person name="Kazmierczak K.M."/>
            <person name="Andrzejewski T.M."/>
            <person name="Davidsen T.M."/>
            <person name="Wayne K.J."/>
            <person name="Tettelin H."/>
            <person name="Glass J.I."/>
            <person name="Rusch D."/>
            <person name="Podicherti R."/>
            <person name="Tsui H.-C.T."/>
            <person name="Winkler M.E."/>
        </authorList>
    </citation>
    <scope>NUCLEOTIDE SEQUENCE [LARGE SCALE GENOMIC DNA]</scope>
    <source>
        <strain evidence="6 7">C305</strain>
    </source>
</reference>
<dbReference type="Proteomes" id="UP000245370">
    <property type="component" value="Unassembled WGS sequence"/>
</dbReference>
<sequence length="124" mass="13960">MKNYKLMFWISTGLFSAFMLFSAYGYLTSEEMKGAFIHFGFPADFFRIQLAVFKVLGVLALVLPFVPRTLKSFAYAGFAINLISALIAHIANGYHSYGLIIFAVITITLSYFSYLKLQKEVTLA</sequence>
<keyword evidence="4 5" id="KW-0472">Membrane</keyword>
<dbReference type="GO" id="GO:0016020">
    <property type="term" value="C:membrane"/>
    <property type="evidence" value="ECO:0007669"/>
    <property type="project" value="UniProtKB-SubCell"/>
</dbReference>
<feature type="transmembrane region" description="Helical" evidence="5">
    <location>
        <begin position="97"/>
        <end position="115"/>
    </location>
</feature>
<keyword evidence="2 5" id="KW-0812">Transmembrane</keyword>
<keyword evidence="7" id="KW-1185">Reference proteome</keyword>
<evidence type="ECO:0000256" key="5">
    <source>
        <dbReference type="SAM" id="Phobius"/>
    </source>
</evidence>
<feature type="transmembrane region" description="Helical" evidence="5">
    <location>
        <begin position="46"/>
        <end position="66"/>
    </location>
</feature>
<accession>A0A2U2XBR6</accession>
<dbReference type="Pfam" id="PF13564">
    <property type="entry name" value="DoxX_2"/>
    <property type="match status" value="1"/>
</dbReference>
<organism evidence="6 7">
    <name type="scientific">Brumimicrobium oceani</name>
    <dbReference type="NCBI Taxonomy" id="2100725"/>
    <lineage>
        <taxon>Bacteria</taxon>
        <taxon>Pseudomonadati</taxon>
        <taxon>Bacteroidota</taxon>
        <taxon>Flavobacteriia</taxon>
        <taxon>Flavobacteriales</taxon>
        <taxon>Crocinitomicaceae</taxon>
        <taxon>Brumimicrobium</taxon>
    </lineage>
</organism>
<comment type="caution">
    <text evidence="6">The sequence shown here is derived from an EMBL/GenBank/DDBJ whole genome shotgun (WGS) entry which is preliminary data.</text>
</comment>
<evidence type="ECO:0000256" key="4">
    <source>
        <dbReference type="ARBA" id="ARBA00023136"/>
    </source>
</evidence>
<dbReference type="InterPro" id="IPR032808">
    <property type="entry name" value="DoxX"/>
</dbReference>
<comment type="subcellular location">
    <subcellularLocation>
        <location evidence="1">Membrane</location>
        <topology evidence="1">Multi-pass membrane protein</topology>
    </subcellularLocation>
</comment>
<proteinExistence type="predicted"/>
<dbReference type="AlphaFoldDB" id="A0A2U2XBR6"/>
<evidence type="ECO:0000256" key="3">
    <source>
        <dbReference type="ARBA" id="ARBA00022989"/>
    </source>
</evidence>
<feature type="transmembrane region" description="Helical" evidence="5">
    <location>
        <begin position="7"/>
        <end position="26"/>
    </location>
</feature>
<dbReference type="EMBL" id="QFRJ01000007">
    <property type="protein sequence ID" value="PWH85244.1"/>
    <property type="molecule type" value="Genomic_DNA"/>
</dbReference>
<evidence type="ECO:0000256" key="2">
    <source>
        <dbReference type="ARBA" id="ARBA00022692"/>
    </source>
</evidence>
<reference evidence="6 7" key="1">
    <citation type="submission" date="2018-05" db="EMBL/GenBank/DDBJ databases">
        <title>Brumimicrobium oceani sp. nov., isolated from coastal sediment.</title>
        <authorList>
            <person name="Kou Y."/>
        </authorList>
    </citation>
    <scope>NUCLEOTIDE SEQUENCE [LARGE SCALE GENOMIC DNA]</scope>
    <source>
        <strain evidence="6 7">C305</strain>
    </source>
</reference>
<gene>
    <name evidence="6" type="ORF">DIT68_09910</name>
</gene>